<reference evidence="2" key="2">
    <citation type="submission" date="2023-01" db="EMBL/GenBank/DDBJ databases">
        <authorList>
            <person name="Sun Q."/>
            <person name="Evtushenko L."/>
        </authorList>
    </citation>
    <scope>NUCLEOTIDE SEQUENCE</scope>
    <source>
        <strain evidence="2">VKM B-2222</strain>
    </source>
</reference>
<protein>
    <submittedName>
        <fullName evidence="2">Uncharacterized protein</fullName>
    </submittedName>
</protein>
<dbReference type="AlphaFoldDB" id="A0AAD3NXG4"/>
<comment type="caution">
    <text evidence="2">The sequence shown here is derived from an EMBL/GenBank/DDBJ whole genome shotgun (WGS) entry which is preliminary data.</text>
</comment>
<dbReference type="RefSeq" id="WP_271179304.1">
    <property type="nucleotide sequence ID" value="NZ_BSFH01000017.1"/>
</dbReference>
<proteinExistence type="predicted"/>
<sequence length="178" mass="19250">MDFTAFDSRTVADEGRPLHLRHPATGELLWDDGGPADPENPDEGRSRPCIVYVLGTEGRIAQEAFREAAKLPKLGEDATQEDYHERLCVTARKLIVGFENVDRGDRPATAADTDWFLGLNISNPLRGKGRSFAEQVLAFAGDRGAYLGKPEASLSGPRTRSAGKMPGRTAGKGRAAKT</sequence>
<organism evidence="2 3">
    <name type="scientific">Paracoccus kondratievae</name>
    <dbReference type="NCBI Taxonomy" id="135740"/>
    <lineage>
        <taxon>Bacteria</taxon>
        <taxon>Pseudomonadati</taxon>
        <taxon>Pseudomonadota</taxon>
        <taxon>Alphaproteobacteria</taxon>
        <taxon>Rhodobacterales</taxon>
        <taxon>Paracoccaceae</taxon>
        <taxon>Paracoccus</taxon>
    </lineage>
</organism>
<feature type="region of interest" description="Disordered" evidence="1">
    <location>
        <begin position="147"/>
        <end position="178"/>
    </location>
</feature>
<gene>
    <name evidence="2" type="ORF">GCM10017635_09410</name>
</gene>
<keyword evidence="3" id="KW-1185">Reference proteome</keyword>
<evidence type="ECO:0000256" key="1">
    <source>
        <dbReference type="SAM" id="MobiDB-lite"/>
    </source>
</evidence>
<accession>A0AAD3NXG4</accession>
<dbReference type="Proteomes" id="UP001143349">
    <property type="component" value="Unassembled WGS sequence"/>
</dbReference>
<reference evidence="2" key="1">
    <citation type="journal article" date="2014" name="Int. J. Syst. Evol. Microbiol.">
        <title>Complete genome sequence of Corynebacterium casei LMG S-19264T (=DSM 44701T), isolated from a smear-ripened cheese.</title>
        <authorList>
            <consortium name="US DOE Joint Genome Institute (JGI-PGF)"/>
            <person name="Walter F."/>
            <person name="Albersmeier A."/>
            <person name="Kalinowski J."/>
            <person name="Ruckert C."/>
        </authorList>
    </citation>
    <scope>NUCLEOTIDE SEQUENCE</scope>
    <source>
        <strain evidence="2">VKM B-2222</strain>
    </source>
</reference>
<evidence type="ECO:0000313" key="2">
    <source>
        <dbReference type="EMBL" id="GLK63471.1"/>
    </source>
</evidence>
<feature type="region of interest" description="Disordered" evidence="1">
    <location>
        <begin position="23"/>
        <end position="46"/>
    </location>
</feature>
<dbReference type="EMBL" id="BSFH01000017">
    <property type="protein sequence ID" value="GLK63471.1"/>
    <property type="molecule type" value="Genomic_DNA"/>
</dbReference>
<name>A0AAD3NXG4_9RHOB</name>
<evidence type="ECO:0000313" key="3">
    <source>
        <dbReference type="Proteomes" id="UP001143349"/>
    </source>
</evidence>